<keyword evidence="11" id="KW-1185">Reference proteome</keyword>
<protein>
    <submittedName>
        <fullName evidence="8">ABC transporter ATP-binding protein</fullName>
    </submittedName>
    <submittedName>
        <fullName evidence="9">Branched-chain amino acid ABC transporter permease</fullName>
    </submittedName>
</protein>
<keyword evidence="8" id="KW-0547">Nucleotide-binding</keyword>
<keyword evidence="3 7" id="KW-0812">Transmembrane</keyword>
<gene>
    <name evidence="8" type="ORF">HXX08_04535</name>
    <name evidence="9" type="ORF">OZ401_000255</name>
</gene>
<evidence type="ECO:0000313" key="9">
    <source>
        <dbReference type="EMBL" id="WJW67007.1"/>
    </source>
</evidence>
<feature type="transmembrane region" description="Helical" evidence="7">
    <location>
        <begin position="253"/>
        <end position="274"/>
    </location>
</feature>
<evidence type="ECO:0000313" key="11">
    <source>
        <dbReference type="Proteomes" id="UP001431572"/>
    </source>
</evidence>
<dbReference type="RefSeq" id="WP_341468902.1">
    <property type="nucleotide sequence ID" value="NZ_CP128399.1"/>
</dbReference>
<dbReference type="EMBL" id="JACATZ010000001">
    <property type="protein sequence ID" value="NWJ45128.1"/>
    <property type="molecule type" value="Genomic_DNA"/>
</dbReference>
<dbReference type="Proteomes" id="UP000521676">
    <property type="component" value="Unassembled WGS sequence"/>
</dbReference>
<feature type="transmembrane region" description="Helical" evidence="7">
    <location>
        <begin position="286"/>
        <end position="313"/>
    </location>
</feature>
<reference evidence="9" key="2">
    <citation type="journal article" date="2024" name="Nature">
        <title>Anoxygenic phototroph of the Chloroflexota uses a type I reaction centre.</title>
        <authorList>
            <person name="Tsuji J.M."/>
            <person name="Shaw N.A."/>
            <person name="Nagashima S."/>
            <person name="Venkiteswaran J.J."/>
            <person name="Schiff S.L."/>
            <person name="Watanabe T."/>
            <person name="Fukui M."/>
            <person name="Hanada S."/>
            <person name="Tank M."/>
            <person name="Neufeld J.D."/>
        </authorList>
    </citation>
    <scope>NUCLEOTIDE SEQUENCE</scope>
    <source>
        <strain evidence="9">L227-S17</strain>
    </source>
</reference>
<evidence type="ECO:0000256" key="4">
    <source>
        <dbReference type="ARBA" id="ARBA00022989"/>
    </source>
</evidence>
<keyword evidence="2" id="KW-1003">Cell membrane</keyword>
<dbReference type="AlphaFoldDB" id="A0A8T7LSX4"/>
<evidence type="ECO:0000256" key="3">
    <source>
        <dbReference type="ARBA" id="ARBA00022692"/>
    </source>
</evidence>
<keyword evidence="4 7" id="KW-1133">Transmembrane helix</keyword>
<dbReference type="InterPro" id="IPR043428">
    <property type="entry name" value="LivM-like"/>
</dbReference>
<comment type="subcellular location">
    <subcellularLocation>
        <location evidence="1">Cell membrane</location>
        <topology evidence="1">Multi-pass membrane protein</topology>
    </subcellularLocation>
</comment>
<feature type="compositionally biased region" description="Polar residues" evidence="6">
    <location>
        <begin position="417"/>
        <end position="431"/>
    </location>
</feature>
<evidence type="ECO:0000313" key="10">
    <source>
        <dbReference type="Proteomes" id="UP000521676"/>
    </source>
</evidence>
<name>A0A8T7LSX4_9CHLR</name>
<feature type="transmembrane region" description="Helical" evidence="7">
    <location>
        <begin position="93"/>
        <end position="111"/>
    </location>
</feature>
<evidence type="ECO:0000256" key="1">
    <source>
        <dbReference type="ARBA" id="ARBA00004651"/>
    </source>
</evidence>
<keyword evidence="8" id="KW-0067">ATP-binding</keyword>
<proteinExistence type="predicted"/>
<dbReference type="PANTHER" id="PTHR30482">
    <property type="entry name" value="HIGH-AFFINITY BRANCHED-CHAIN AMINO ACID TRANSPORT SYSTEM PERMEASE"/>
    <property type="match status" value="1"/>
</dbReference>
<evidence type="ECO:0000256" key="6">
    <source>
        <dbReference type="SAM" id="MobiDB-lite"/>
    </source>
</evidence>
<dbReference type="CDD" id="cd06581">
    <property type="entry name" value="TM_PBP1_LivM_like"/>
    <property type="match status" value="1"/>
</dbReference>
<accession>A0A8T7LSX4</accession>
<dbReference type="Pfam" id="PF02653">
    <property type="entry name" value="BPD_transp_2"/>
    <property type="match status" value="1"/>
</dbReference>
<evidence type="ECO:0000256" key="5">
    <source>
        <dbReference type="ARBA" id="ARBA00023136"/>
    </source>
</evidence>
<dbReference type="GO" id="GO:0005886">
    <property type="term" value="C:plasma membrane"/>
    <property type="evidence" value="ECO:0007669"/>
    <property type="project" value="UniProtKB-SubCell"/>
</dbReference>
<feature type="region of interest" description="Disordered" evidence="6">
    <location>
        <begin position="410"/>
        <end position="443"/>
    </location>
</feature>
<feature type="transmembrane region" description="Helical" evidence="7">
    <location>
        <begin position="203"/>
        <end position="223"/>
    </location>
</feature>
<dbReference type="EMBL" id="CP128399">
    <property type="protein sequence ID" value="WJW67007.1"/>
    <property type="molecule type" value="Genomic_DNA"/>
</dbReference>
<keyword evidence="5 7" id="KW-0472">Membrane</keyword>
<organism evidence="8 10">
    <name type="scientific">Candidatus Chlorohelix allophototropha</name>
    <dbReference type="NCBI Taxonomy" id="3003348"/>
    <lineage>
        <taxon>Bacteria</taxon>
        <taxon>Bacillati</taxon>
        <taxon>Chloroflexota</taxon>
        <taxon>Chloroflexia</taxon>
        <taxon>Candidatus Chloroheliales</taxon>
        <taxon>Candidatus Chloroheliaceae</taxon>
        <taxon>Candidatus Chlorohelix</taxon>
    </lineage>
</organism>
<evidence type="ECO:0000313" key="8">
    <source>
        <dbReference type="EMBL" id="NWJ45128.1"/>
    </source>
</evidence>
<feature type="transmembrane region" description="Helical" evidence="7">
    <location>
        <begin position="32"/>
        <end position="53"/>
    </location>
</feature>
<feature type="transmembrane region" description="Helical" evidence="7">
    <location>
        <begin position="123"/>
        <end position="145"/>
    </location>
</feature>
<sequence>MADTNTQTKPQSTPSGKAPNPFARFQGGNTKLVGFFVLAVFFLALPFVAKPILGNFGPTVFPDTFSAVNSTLIFILLALGLNIVVGYAGLLDLGYAAFFAIGGYTMGFLTASQSKLYDTPFHTNFWVALPISFLMAALFGVLLGAPTLGLRGDYLAIVTLGFGEIVPITFNNLTQLTGGDTGLAGLQQPKLFDFQFSSSTIEAWYLIALVVVFFSIFMIRRLIDSRIGRAWMAMREDEVAASAMGIDLVKTKLLAFGLGASFSGFAGAIFANSLGSANPSQFKFDVSIFVLSMIILGGLGNLWGVIFGAAALAMTDRYFIPFFTEQVRKVADGIQLDSKLVDGVRITDPNILKDILTNVATNSRLLLFGLILVTMMLVRPEGIFPSGRRKMELHAGSSKDMQPMLIGSEDPLEQMAESHSLTFNPSVTESTIQDKHDKKHKNK</sequence>
<dbReference type="Proteomes" id="UP001431572">
    <property type="component" value="Chromosome 1"/>
</dbReference>
<evidence type="ECO:0000256" key="2">
    <source>
        <dbReference type="ARBA" id="ARBA00022475"/>
    </source>
</evidence>
<dbReference type="InterPro" id="IPR001851">
    <property type="entry name" value="ABC_transp_permease"/>
</dbReference>
<dbReference type="GO" id="GO:0005524">
    <property type="term" value="F:ATP binding"/>
    <property type="evidence" value="ECO:0007669"/>
    <property type="project" value="UniProtKB-KW"/>
</dbReference>
<reference evidence="8 10" key="1">
    <citation type="submission" date="2020-06" db="EMBL/GenBank/DDBJ databases">
        <title>Anoxygenic phototrophic Chloroflexota member uses a Type I reaction center.</title>
        <authorList>
            <person name="Tsuji J.M."/>
            <person name="Shaw N.A."/>
            <person name="Nagashima S."/>
            <person name="Venkiteswaran J."/>
            <person name="Schiff S.L."/>
            <person name="Hanada S."/>
            <person name="Tank M."/>
            <person name="Neufeld J.D."/>
        </authorList>
    </citation>
    <scope>NUCLEOTIDE SEQUENCE [LARGE SCALE GENOMIC DNA]</scope>
    <source>
        <strain evidence="8">L227-S17</strain>
    </source>
</reference>
<dbReference type="PANTHER" id="PTHR30482:SF10">
    <property type="entry name" value="HIGH-AFFINITY BRANCHED-CHAIN AMINO ACID TRANSPORT PROTEIN BRAE"/>
    <property type="match status" value="1"/>
</dbReference>
<feature type="compositionally biased region" description="Polar residues" evidence="6">
    <location>
        <begin position="1"/>
        <end position="15"/>
    </location>
</feature>
<feature type="region of interest" description="Disordered" evidence="6">
    <location>
        <begin position="1"/>
        <end position="20"/>
    </location>
</feature>
<evidence type="ECO:0000256" key="7">
    <source>
        <dbReference type="SAM" id="Phobius"/>
    </source>
</evidence>
<feature type="transmembrane region" description="Helical" evidence="7">
    <location>
        <begin position="65"/>
        <end position="87"/>
    </location>
</feature>
<dbReference type="GO" id="GO:0015658">
    <property type="term" value="F:branched-chain amino acid transmembrane transporter activity"/>
    <property type="evidence" value="ECO:0007669"/>
    <property type="project" value="InterPro"/>
</dbReference>